<evidence type="ECO:0000256" key="1">
    <source>
        <dbReference type="ARBA" id="ARBA00022723"/>
    </source>
</evidence>
<evidence type="ECO:0000256" key="2">
    <source>
        <dbReference type="ARBA" id="ARBA00022763"/>
    </source>
</evidence>
<dbReference type="GO" id="GO:0006281">
    <property type="term" value="P:DNA repair"/>
    <property type="evidence" value="ECO:0007669"/>
    <property type="project" value="UniProtKB-UniRule"/>
</dbReference>
<dbReference type="AlphaFoldDB" id="A0A1G2ER31"/>
<organism evidence="9 10">
    <name type="scientific">Candidatus Nealsonbacteria bacterium RIFOXYB1_FULL_40_15</name>
    <dbReference type="NCBI Taxonomy" id="1801677"/>
    <lineage>
        <taxon>Bacteria</taxon>
        <taxon>Candidatus Nealsoniibacteriota</taxon>
    </lineage>
</organism>
<comment type="function">
    <text evidence="7">May play a role in DNA repair. It seems to be involved in an RecBC-independent recombinational process of DNA repair. It may act with RecF and RecO.</text>
</comment>
<evidence type="ECO:0000256" key="6">
    <source>
        <dbReference type="ARBA" id="ARBA00023204"/>
    </source>
</evidence>
<dbReference type="Pfam" id="PF13662">
    <property type="entry name" value="Toprim_4"/>
    <property type="match status" value="1"/>
</dbReference>
<dbReference type="EMBL" id="MHMM01000004">
    <property type="protein sequence ID" value="OGZ27718.1"/>
    <property type="molecule type" value="Genomic_DNA"/>
</dbReference>
<evidence type="ECO:0000313" key="10">
    <source>
        <dbReference type="Proteomes" id="UP000177740"/>
    </source>
</evidence>
<dbReference type="InterPro" id="IPR034137">
    <property type="entry name" value="TOPRIM_RecR"/>
</dbReference>
<dbReference type="CDD" id="cd01025">
    <property type="entry name" value="TOPRIM_recR"/>
    <property type="match status" value="1"/>
</dbReference>
<evidence type="ECO:0000256" key="3">
    <source>
        <dbReference type="ARBA" id="ARBA00022771"/>
    </source>
</evidence>
<dbReference type="Pfam" id="PF21175">
    <property type="entry name" value="RecR_C"/>
    <property type="match status" value="1"/>
</dbReference>
<comment type="caution">
    <text evidence="9">The sequence shown here is derived from an EMBL/GenBank/DDBJ whole genome shotgun (WGS) entry which is preliminary data.</text>
</comment>
<dbReference type="SMART" id="SM00493">
    <property type="entry name" value="TOPRIM"/>
    <property type="match status" value="1"/>
</dbReference>
<gene>
    <name evidence="7" type="primary">recR</name>
    <name evidence="9" type="ORF">A2365_03690</name>
</gene>
<keyword evidence="6 7" id="KW-0234">DNA repair</keyword>
<dbReference type="Pfam" id="PF21176">
    <property type="entry name" value="RecR_HhH"/>
    <property type="match status" value="1"/>
</dbReference>
<dbReference type="SUPFAM" id="SSF111304">
    <property type="entry name" value="Recombination protein RecR"/>
    <property type="match status" value="1"/>
</dbReference>
<dbReference type="HAMAP" id="MF_00017">
    <property type="entry name" value="RecR"/>
    <property type="match status" value="1"/>
</dbReference>
<proteinExistence type="inferred from homology"/>
<dbReference type="PROSITE" id="PS50880">
    <property type="entry name" value="TOPRIM"/>
    <property type="match status" value="1"/>
</dbReference>
<dbReference type="GO" id="GO:0003677">
    <property type="term" value="F:DNA binding"/>
    <property type="evidence" value="ECO:0007669"/>
    <property type="project" value="UniProtKB-UniRule"/>
</dbReference>
<dbReference type="PANTHER" id="PTHR30446:SF0">
    <property type="entry name" value="RECOMBINATION PROTEIN RECR"/>
    <property type="match status" value="1"/>
</dbReference>
<dbReference type="PANTHER" id="PTHR30446">
    <property type="entry name" value="RECOMBINATION PROTEIN RECR"/>
    <property type="match status" value="1"/>
</dbReference>
<evidence type="ECO:0000256" key="4">
    <source>
        <dbReference type="ARBA" id="ARBA00022833"/>
    </source>
</evidence>
<keyword evidence="1 7" id="KW-0479">Metal-binding</keyword>
<dbReference type="InterPro" id="IPR015967">
    <property type="entry name" value="Rcmb_RecR_Znf"/>
</dbReference>
<keyword evidence="5 7" id="KW-0233">DNA recombination</keyword>
<protein>
    <recommendedName>
        <fullName evidence="7">Recombination protein RecR</fullName>
    </recommendedName>
</protein>
<keyword evidence="4 7" id="KW-0862">Zinc</keyword>
<dbReference type="PROSITE" id="PS01300">
    <property type="entry name" value="RECR"/>
    <property type="match status" value="1"/>
</dbReference>
<accession>A0A1G2ER31</accession>
<feature type="domain" description="Toprim" evidence="8">
    <location>
        <begin position="79"/>
        <end position="171"/>
    </location>
</feature>
<dbReference type="InterPro" id="IPR000093">
    <property type="entry name" value="DNA_Rcmb_RecR"/>
</dbReference>
<comment type="caution">
    <text evidence="7">Lacks conserved residue(s) required for the propagation of feature annotation.</text>
</comment>
<dbReference type="GO" id="GO:0008270">
    <property type="term" value="F:zinc ion binding"/>
    <property type="evidence" value="ECO:0007669"/>
    <property type="project" value="UniProtKB-KW"/>
</dbReference>
<dbReference type="NCBIfam" id="TIGR00615">
    <property type="entry name" value="recR"/>
    <property type="match status" value="1"/>
</dbReference>
<reference evidence="9 10" key="1">
    <citation type="journal article" date="2016" name="Nat. Commun.">
        <title>Thousands of microbial genomes shed light on interconnected biogeochemical processes in an aquifer system.</title>
        <authorList>
            <person name="Anantharaman K."/>
            <person name="Brown C.T."/>
            <person name="Hug L.A."/>
            <person name="Sharon I."/>
            <person name="Castelle C.J."/>
            <person name="Probst A.J."/>
            <person name="Thomas B.C."/>
            <person name="Singh A."/>
            <person name="Wilkins M.J."/>
            <person name="Karaoz U."/>
            <person name="Brodie E.L."/>
            <person name="Williams K.H."/>
            <person name="Hubbard S.S."/>
            <person name="Banfield J.F."/>
        </authorList>
    </citation>
    <scope>NUCLEOTIDE SEQUENCE [LARGE SCALE GENOMIC DNA]</scope>
</reference>
<evidence type="ECO:0000256" key="7">
    <source>
        <dbReference type="HAMAP-Rule" id="MF_00017"/>
    </source>
</evidence>
<keyword evidence="2 7" id="KW-0227">DNA damage</keyword>
<evidence type="ECO:0000259" key="8">
    <source>
        <dbReference type="PROSITE" id="PS50880"/>
    </source>
</evidence>
<dbReference type="STRING" id="1801677.A2365_03690"/>
<dbReference type="Proteomes" id="UP000177740">
    <property type="component" value="Unassembled WGS sequence"/>
</dbReference>
<dbReference type="Gene3D" id="3.40.1360.10">
    <property type="match status" value="1"/>
</dbReference>
<dbReference type="Gene3D" id="1.10.8.420">
    <property type="entry name" value="RecR Domain 1"/>
    <property type="match status" value="1"/>
</dbReference>
<dbReference type="InterPro" id="IPR023627">
    <property type="entry name" value="Rcmb_RecR"/>
</dbReference>
<name>A0A1G2ER31_9BACT</name>
<sequence>MNSIQKIIGFFSKFPTIGPRTAARFAYYLVKLEKKEFNEFIHSLERLRDDVKLCSFCFCPFESEESLCPICSDKTRSRESLCVVEKEQDLLSIEKTKKYRGLYFILGGNINLKKENGARINELKERIEKMKFKEIILAINPTPEGETTTLFLEREIEKYKIKTSRLGRGLPVGGEMEYADEETLSSAFEGRK</sequence>
<comment type="similarity">
    <text evidence="7">Belongs to the RecR family.</text>
</comment>
<dbReference type="GO" id="GO:0006310">
    <property type="term" value="P:DNA recombination"/>
    <property type="evidence" value="ECO:0007669"/>
    <property type="project" value="UniProtKB-UniRule"/>
</dbReference>
<dbReference type="InterPro" id="IPR006171">
    <property type="entry name" value="TOPRIM_dom"/>
</dbReference>
<evidence type="ECO:0000256" key="5">
    <source>
        <dbReference type="ARBA" id="ARBA00023172"/>
    </source>
</evidence>
<keyword evidence="3 7" id="KW-0863">Zinc-finger</keyword>
<evidence type="ECO:0000313" key="9">
    <source>
        <dbReference type="EMBL" id="OGZ27718.1"/>
    </source>
</evidence>